<protein>
    <submittedName>
        <fullName evidence="2">Serine hydrolase</fullName>
    </submittedName>
</protein>
<dbReference type="Pfam" id="PF00144">
    <property type="entry name" value="Beta-lactamase"/>
    <property type="match status" value="1"/>
</dbReference>
<comment type="caution">
    <text evidence="2">The sequence shown here is derived from an EMBL/GenBank/DDBJ whole genome shotgun (WGS) entry which is preliminary data.</text>
</comment>
<dbReference type="PANTHER" id="PTHR43283">
    <property type="entry name" value="BETA-LACTAMASE-RELATED"/>
    <property type="match status" value="1"/>
</dbReference>
<dbReference type="Proteomes" id="UP000664417">
    <property type="component" value="Unassembled WGS sequence"/>
</dbReference>
<dbReference type="SUPFAM" id="SSF56601">
    <property type="entry name" value="beta-lactamase/transpeptidase-like"/>
    <property type="match status" value="1"/>
</dbReference>
<dbReference type="InterPro" id="IPR001466">
    <property type="entry name" value="Beta-lactam-related"/>
</dbReference>
<dbReference type="InterPro" id="IPR012338">
    <property type="entry name" value="Beta-lactam/transpept-like"/>
</dbReference>
<gene>
    <name evidence="2" type="ORF">J3U88_23090</name>
</gene>
<dbReference type="PANTHER" id="PTHR43283:SF7">
    <property type="entry name" value="BETA-LACTAMASE-RELATED DOMAIN-CONTAINING PROTEIN"/>
    <property type="match status" value="1"/>
</dbReference>
<dbReference type="GO" id="GO:0016787">
    <property type="term" value="F:hydrolase activity"/>
    <property type="evidence" value="ECO:0007669"/>
    <property type="project" value="UniProtKB-KW"/>
</dbReference>
<keyword evidence="3" id="KW-1185">Reference proteome</keyword>
<dbReference type="InterPro" id="IPR050789">
    <property type="entry name" value="Diverse_Enzym_Activities"/>
</dbReference>
<feature type="domain" description="Beta-lactamase-related" evidence="1">
    <location>
        <begin position="25"/>
        <end position="309"/>
    </location>
</feature>
<evidence type="ECO:0000313" key="3">
    <source>
        <dbReference type="Proteomes" id="UP000664417"/>
    </source>
</evidence>
<organism evidence="2 3">
    <name type="scientific">Acanthopleuribacter pedis</name>
    <dbReference type="NCBI Taxonomy" id="442870"/>
    <lineage>
        <taxon>Bacteria</taxon>
        <taxon>Pseudomonadati</taxon>
        <taxon>Acidobacteriota</taxon>
        <taxon>Holophagae</taxon>
        <taxon>Acanthopleuribacterales</taxon>
        <taxon>Acanthopleuribacteraceae</taxon>
        <taxon>Acanthopleuribacter</taxon>
    </lineage>
</organism>
<dbReference type="AlphaFoldDB" id="A0A8J7QIJ4"/>
<dbReference type="EMBL" id="JAFREP010000024">
    <property type="protein sequence ID" value="MBO1321386.1"/>
    <property type="molecule type" value="Genomic_DNA"/>
</dbReference>
<dbReference type="RefSeq" id="WP_207861361.1">
    <property type="nucleotide sequence ID" value="NZ_JAFREP010000024.1"/>
</dbReference>
<proteinExistence type="predicted"/>
<accession>A0A8J7QIJ4</accession>
<dbReference type="Gene3D" id="3.40.710.10">
    <property type="entry name" value="DD-peptidase/beta-lactamase superfamily"/>
    <property type="match status" value="1"/>
</dbReference>
<sequence length="348" mass="39293">MIFTALGIWMLGWANLQPQHEGIQRLITEIRAGQHGEVHGLLVSRAGRLITETYFDKNPALPALIGTPGGLHMIQSSTKSVNSLLVCIAMDRGLFTPDTTLAEIFADHYAIHDDLKAIPIRHLLSMRDGIDWKQWADLPRDQLDHVIQQEQPDYIAYALRKPAAHAPGTRFNYSDTAALLTAAAIRLRADQSVKEFARIHLFEPLGINEVHWLIKDQTGLAHTGAGLRLYARDFLKIGELVLGKGSYRGNRIIQEATLNQALQPHSENVFKKPNALMQGMGYGWFWWLRPHEGENLVLAMGRGEQSLLVSYKHRTVVVTTGWNEAREHRAQIIRFFRDHIVAKEAQDD</sequence>
<keyword evidence="2" id="KW-0378">Hydrolase</keyword>
<reference evidence="2" key="1">
    <citation type="submission" date="2021-03" db="EMBL/GenBank/DDBJ databases">
        <authorList>
            <person name="Wang G."/>
        </authorList>
    </citation>
    <scope>NUCLEOTIDE SEQUENCE</scope>
    <source>
        <strain evidence="2">KCTC 12899</strain>
    </source>
</reference>
<evidence type="ECO:0000259" key="1">
    <source>
        <dbReference type="Pfam" id="PF00144"/>
    </source>
</evidence>
<name>A0A8J7QIJ4_9BACT</name>
<evidence type="ECO:0000313" key="2">
    <source>
        <dbReference type="EMBL" id="MBO1321386.1"/>
    </source>
</evidence>